<feature type="transmembrane region" description="Helical" evidence="7">
    <location>
        <begin position="244"/>
        <end position="266"/>
    </location>
</feature>
<dbReference type="InterPro" id="IPR007168">
    <property type="entry name" value="Phageshock_PspC_N"/>
</dbReference>
<gene>
    <name evidence="9" type="ORF">EDD33_0898</name>
</gene>
<keyword evidence="3 7" id="KW-0812">Transmembrane</keyword>
<feature type="transmembrane region" description="Helical" evidence="7">
    <location>
        <begin position="218"/>
        <end position="238"/>
    </location>
</feature>
<keyword evidence="5 7" id="KW-0472">Membrane</keyword>
<feature type="region of interest" description="Disordered" evidence="6">
    <location>
        <begin position="160"/>
        <end position="194"/>
    </location>
</feature>
<evidence type="ECO:0000256" key="1">
    <source>
        <dbReference type="ARBA" id="ARBA00004162"/>
    </source>
</evidence>
<feature type="compositionally biased region" description="Low complexity" evidence="6">
    <location>
        <begin position="172"/>
        <end position="194"/>
    </location>
</feature>
<dbReference type="AlphaFoldDB" id="A0A3N2CRA1"/>
<keyword evidence="4 7" id="KW-1133">Transmembrane helix</keyword>
<feature type="domain" description="Phage shock protein PspC N-terminal" evidence="8">
    <location>
        <begin position="34"/>
        <end position="89"/>
    </location>
</feature>
<feature type="transmembrane region" description="Helical" evidence="7">
    <location>
        <begin position="64"/>
        <end position="87"/>
    </location>
</feature>
<evidence type="ECO:0000256" key="7">
    <source>
        <dbReference type="SAM" id="Phobius"/>
    </source>
</evidence>
<evidence type="ECO:0000256" key="4">
    <source>
        <dbReference type="ARBA" id="ARBA00022989"/>
    </source>
</evidence>
<dbReference type="EMBL" id="RKHO01000001">
    <property type="protein sequence ID" value="ROR90063.1"/>
    <property type="molecule type" value="Genomic_DNA"/>
</dbReference>
<keyword evidence="2" id="KW-1003">Cell membrane</keyword>
<feature type="transmembrane region" description="Helical" evidence="7">
    <location>
        <begin position="132"/>
        <end position="154"/>
    </location>
</feature>
<keyword evidence="10" id="KW-1185">Reference proteome</keyword>
<evidence type="ECO:0000259" key="8">
    <source>
        <dbReference type="Pfam" id="PF04024"/>
    </source>
</evidence>
<dbReference type="InterPro" id="IPR052027">
    <property type="entry name" value="PspC"/>
</dbReference>
<dbReference type="Proteomes" id="UP000281738">
    <property type="component" value="Unassembled WGS sequence"/>
</dbReference>
<comment type="subcellular location">
    <subcellularLocation>
        <location evidence="1">Cell membrane</location>
        <topology evidence="1">Single-pass membrane protein</topology>
    </subcellularLocation>
</comment>
<dbReference type="Pfam" id="PF04024">
    <property type="entry name" value="PspC"/>
    <property type="match status" value="1"/>
</dbReference>
<feature type="region of interest" description="Disordered" evidence="6">
    <location>
        <begin position="1"/>
        <end position="25"/>
    </location>
</feature>
<proteinExistence type="predicted"/>
<feature type="transmembrane region" description="Helical" evidence="7">
    <location>
        <begin position="273"/>
        <end position="290"/>
    </location>
</feature>
<organism evidence="9 10">
    <name type="scientific">Nocardioides aurantiacus</name>
    <dbReference type="NCBI Taxonomy" id="86796"/>
    <lineage>
        <taxon>Bacteria</taxon>
        <taxon>Bacillati</taxon>
        <taxon>Actinomycetota</taxon>
        <taxon>Actinomycetes</taxon>
        <taxon>Propionibacteriales</taxon>
        <taxon>Nocardioidaceae</taxon>
        <taxon>Nocardioides</taxon>
    </lineage>
</organism>
<dbReference type="OrthoDB" id="7359894at2"/>
<accession>A0A3N2CRA1</accession>
<dbReference type="PANTHER" id="PTHR33885">
    <property type="entry name" value="PHAGE SHOCK PROTEIN C"/>
    <property type="match status" value="1"/>
</dbReference>
<evidence type="ECO:0000256" key="5">
    <source>
        <dbReference type="ARBA" id="ARBA00023136"/>
    </source>
</evidence>
<feature type="transmembrane region" description="Helical" evidence="7">
    <location>
        <begin position="107"/>
        <end position="126"/>
    </location>
</feature>
<evidence type="ECO:0000256" key="3">
    <source>
        <dbReference type="ARBA" id="ARBA00022692"/>
    </source>
</evidence>
<dbReference type="PANTHER" id="PTHR33885:SF3">
    <property type="entry name" value="PHAGE SHOCK PROTEIN C"/>
    <property type="match status" value="1"/>
</dbReference>
<protein>
    <submittedName>
        <fullName evidence="9">Phage shock protein C (PspC) family protein</fullName>
    </submittedName>
</protein>
<evidence type="ECO:0000256" key="2">
    <source>
        <dbReference type="ARBA" id="ARBA00022475"/>
    </source>
</evidence>
<sequence length="421" mass="42871">MVDMDDQADRPTEGTTQTDPGPRLGTEQVRELGRLSRSTSDRYLAGVAGGLGRHFGVDPTVVRVLLAVLALFGGAGLLVYAAVWAFVPEDGRDRAPLEVGAEGRRAVVLVAGLLAVLIVLGTPFAGDGWGSGWGVGLGVPVPLLLLVLVVAALVSSARQRRDREDAPPPAPWGTAPTAASTGAPPAPWSSPAAGVPPTRAYPTTYATPPPPRPRRTGLVLFWPTVALVAIALGVLGILDVGDDVLVSAYAALALAVVALVLLVGAFVGRPGGLVALGLLATLGLGITSAVDAAAGSSVRADETYVVPGDAAALRSSYADGNGVFTLDLTSLGDARALDGRRVAVRIGAGEARVLVPEGVAVRVDAEVAYAGSIDLGDRHREGLNPVLSGRVGPSAPSPDVPVLDLEVDARVGQITVQTEES</sequence>
<evidence type="ECO:0000256" key="6">
    <source>
        <dbReference type="SAM" id="MobiDB-lite"/>
    </source>
</evidence>
<reference evidence="9 10" key="1">
    <citation type="submission" date="2018-11" db="EMBL/GenBank/DDBJ databases">
        <title>Sequencing the genomes of 1000 actinobacteria strains.</title>
        <authorList>
            <person name="Klenk H.-P."/>
        </authorList>
    </citation>
    <scope>NUCLEOTIDE SEQUENCE [LARGE SCALE GENOMIC DNA]</scope>
    <source>
        <strain evidence="9 10">DSM 12652</strain>
    </source>
</reference>
<comment type="caution">
    <text evidence="9">The sequence shown here is derived from an EMBL/GenBank/DDBJ whole genome shotgun (WGS) entry which is preliminary data.</text>
</comment>
<name>A0A3N2CRA1_9ACTN</name>
<evidence type="ECO:0000313" key="10">
    <source>
        <dbReference type="Proteomes" id="UP000281738"/>
    </source>
</evidence>
<evidence type="ECO:0000313" key="9">
    <source>
        <dbReference type="EMBL" id="ROR90063.1"/>
    </source>
</evidence>
<dbReference type="GO" id="GO:0005886">
    <property type="term" value="C:plasma membrane"/>
    <property type="evidence" value="ECO:0007669"/>
    <property type="project" value="UniProtKB-SubCell"/>
</dbReference>